<name>A0A0F9HCV2_9ZZZZ</name>
<reference evidence="1" key="1">
    <citation type="journal article" date="2015" name="Nature">
        <title>Complex archaea that bridge the gap between prokaryotes and eukaryotes.</title>
        <authorList>
            <person name="Spang A."/>
            <person name="Saw J.H."/>
            <person name="Jorgensen S.L."/>
            <person name="Zaremba-Niedzwiedzka K."/>
            <person name="Martijn J."/>
            <person name="Lind A.E."/>
            <person name="van Eijk R."/>
            <person name="Schleper C."/>
            <person name="Guy L."/>
            <person name="Ettema T.J."/>
        </authorList>
    </citation>
    <scope>NUCLEOTIDE SEQUENCE</scope>
</reference>
<organism evidence="1">
    <name type="scientific">marine sediment metagenome</name>
    <dbReference type="NCBI Taxonomy" id="412755"/>
    <lineage>
        <taxon>unclassified sequences</taxon>
        <taxon>metagenomes</taxon>
        <taxon>ecological metagenomes</taxon>
    </lineage>
</organism>
<comment type="caution">
    <text evidence="1">The sequence shown here is derived from an EMBL/GenBank/DDBJ whole genome shotgun (WGS) entry which is preliminary data.</text>
</comment>
<accession>A0A0F9HCV2</accession>
<gene>
    <name evidence="1" type="ORF">LCGC14_2079900</name>
</gene>
<dbReference type="EMBL" id="LAZR01025116">
    <property type="protein sequence ID" value="KKL72937.1"/>
    <property type="molecule type" value="Genomic_DNA"/>
</dbReference>
<sequence length="24" mass="2898">FKNEPISKEFQLEMGHDPFMLEKC</sequence>
<proteinExistence type="predicted"/>
<evidence type="ECO:0000313" key="1">
    <source>
        <dbReference type="EMBL" id="KKL72937.1"/>
    </source>
</evidence>
<dbReference type="AlphaFoldDB" id="A0A0F9HCV2"/>
<feature type="non-terminal residue" evidence="1">
    <location>
        <position position="1"/>
    </location>
</feature>
<protein>
    <submittedName>
        <fullName evidence="1">Uncharacterized protein</fullName>
    </submittedName>
</protein>